<reference evidence="8 9" key="1">
    <citation type="submission" date="2018-01" db="EMBL/GenBank/DDBJ databases">
        <title>The draft genome sequence of Cohaesibacter sp. H1304.</title>
        <authorList>
            <person name="Wang N.-N."/>
            <person name="Du Z.-J."/>
        </authorList>
    </citation>
    <scope>NUCLEOTIDE SEQUENCE [LARGE SCALE GENOMIC DNA]</scope>
    <source>
        <strain evidence="8 9">H1304</strain>
    </source>
</reference>
<keyword evidence="9" id="KW-1185">Reference proteome</keyword>
<dbReference type="InterPro" id="IPR003339">
    <property type="entry name" value="ABC/ECF_trnsptr_transmembrane"/>
</dbReference>
<accession>A0A2N5XW76</accession>
<dbReference type="Pfam" id="PF02361">
    <property type="entry name" value="CbiQ"/>
    <property type="match status" value="1"/>
</dbReference>
<dbReference type="GO" id="GO:0006824">
    <property type="term" value="P:cobalt ion transport"/>
    <property type="evidence" value="ECO:0007669"/>
    <property type="project" value="InterPro"/>
</dbReference>
<comment type="subcellular location">
    <subcellularLocation>
        <location evidence="1">Cell membrane</location>
        <topology evidence="1">Multi-pass membrane protein</topology>
    </subcellularLocation>
</comment>
<name>A0A2N5XW76_9HYPH</name>
<gene>
    <name evidence="8" type="primary">cbiQ</name>
    <name evidence="8" type="ORF">C0081_03310</name>
</gene>
<dbReference type="InterPro" id="IPR051611">
    <property type="entry name" value="ECF_transporter_component"/>
</dbReference>
<evidence type="ECO:0000256" key="6">
    <source>
        <dbReference type="ARBA" id="ARBA00023136"/>
    </source>
</evidence>
<dbReference type="EMBL" id="PKUQ01000002">
    <property type="protein sequence ID" value="PLW78675.1"/>
    <property type="molecule type" value="Genomic_DNA"/>
</dbReference>
<evidence type="ECO:0000256" key="2">
    <source>
        <dbReference type="ARBA" id="ARBA00008564"/>
    </source>
</evidence>
<keyword evidence="6 7" id="KW-0472">Membrane</keyword>
<dbReference type="OrthoDB" id="4533at2"/>
<evidence type="ECO:0000256" key="4">
    <source>
        <dbReference type="ARBA" id="ARBA00022692"/>
    </source>
</evidence>
<feature type="transmembrane region" description="Helical" evidence="7">
    <location>
        <begin position="23"/>
        <end position="55"/>
    </location>
</feature>
<evidence type="ECO:0000313" key="8">
    <source>
        <dbReference type="EMBL" id="PLW78675.1"/>
    </source>
</evidence>
<dbReference type="PANTHER" id="PTHR34857">
    <property type="entry name" value="SLL0384 PROTEIN"/>
    <property type="match status" value="1"/>
</dbReference>
<protein>
    <submittedName>
        <fullName evidence="8">Cobalt ECF transporter T component CbiQ</fullName>
    </submittedName>
</protein>
<keyword evidence="4 7" id="KW-0812">Transmembrane</keyword>
<dbReference type="InterPro" id="IPR012809">
    <property type="entry name" value="ECF_CbiQ"/>
</dbReference>
<evidence type="ECO:0000256" key="3">
    <source>
        <dbReference type="ARBA" id="ARBA00022475"/>
    </source>
</evidence>
<evidence type="ECO:0000256" key="5">
    <source>
        <dbReference type="ARBA" id="ARBA00022989"/>
    </source>
</evidence>
<keyword evidence="3" id="KW-1003">Cell membrane</keyword>
<organism evidence="8 9">
    <name type="scientific">Cohaesibacter celericrescens</name>
    <dbReference type="NCBI Taxonomy" id="2067669"/>
    <lineage>
        <taxon>Bacteria</taxon>
        <taxon>Pseudomonadati</taxon>
        <taxon>Pseudomonadota</taxon>
        <taxon>Alphaproteobacteria</taxon>
        <taxon>Hyphomicrobiales</taxon>
        <taxon>Cohaesibacteraceae</taxon>
    </lineage>
</organism>
<evidence type="ECO:0000256" key="7">
    <source>
        <dbReference type="SAM" id="Phobius"/>
    </source>
</evidence>
<dbReference type="CDD" id="cd16914">
    <property type="entry name" value="EcfT"/>
    <property type="match status" value="1"/>
</dbReference>
<dbReference type="AlphaFoldDB" id="A0A2N5XW76"/>
<dbReference type="PANTHER" id="PTHR34857:SF2">
    <property type="entry name" value="SLL0384 PROTEIN"/>
    <property type="match status" value="1"/>
</dbReference>
<comment type="similarity">
    <text evidence="2">Belongs to the CbiQ family.</text>
</comment>
<feature type="transmembrane region" description="Helical" evidence="7">
    <location>
        <begin position="233"/>
        <end position="253"/>
    </location>
</feature>
<evidence type="ECO:0000256" key="1">
    <source>
        <dbReference type="ARBA" id="ARBA00004651"/>
    </source>
</evidence>
<proteinExistence type="inferred from homology"/>
<comment type="caution">
    <text evidence="8">The sequence shown here is derived from an EMBL/GenBank/DDBJ whole genome shotgun (WGS) entry which is preliminary data.</text>
</comment>
<dbReference type="NCBIfam" id="TIGR02454">
    <property type="entry name" value="ECF_T_CbiQ"/>
    <property type="match status" value="1"/>
</dbReference>
<evidence type="ECO:0000313" key="9">
    <source>
        <dbReference type="Proteomes" id="UP000234881"/>
    </source>
</evidence>
<dbReference type="GO" id="GO:0043190">
    <property type="term" value="C:ATP-binding cassette (ABC) transporter complex"/>
    <property type="evidence" value="ECO:0007669"/>
    <property type="project" value="InterPro"/>
</dbReference>
<keyword evidence="5 7" id="KW-1133">Transmembrane helix</keyword>
<dbReference type="Proteomes" id="UP000234881">
    <property type="component" value="Unassembled WGS sequence"/>
</dbReference>
<sequence>MSQDDVSVITSNKMWIRMLDPRVRIVSVVAFAVTIVQLSSLPLLAVSLGLAFFLMTQARLPFWPTAKRVAMMDGFIVFLLIMLPFTTPGQAMFHILGFAASFEGLQKAIIILFKANAIVMTTLSLLGTLEAVTLGHALARLKVPDSLVHLLLFTVRYIEVLHAEYRRLRTAMKCRGFSPSNSWHTYRSVGYLVGMLLIRSFERSERILQAMKCRGFQGQFHILDSIEFTRRDAVFSSFASLVMLTLVALEVMYGPVA</sequence>
<feature type="transmembrane region" description="Helical" evidence="7">
    <location>
        <begin position="75"/>
        <end position="96"/>
    </location>
</feature>